<name>A0A3N0V5D8_9PROT</name>
<dbReference type="EMBL" id="RJVP01000001">
    <property type="protein sequence ID" value="ROH88006.1"/>
    <property type="molecule type" value="Genomic_DNA"/>
</dbReference>
<dbReference type="AlphaFoldDB" id="A0A3N0V5D8"/>
<reference evidence="1 2" key="1">
    <citation type="submission" date="2018-10" db="EMBL/GenBank/DDBJ databases">
        <authorList>
            <person name="Chen W.-M."/>
        </authorList>
    </citation>
    <scope>NUCLEOTIDE SEQUENCE [LARGE SCALE GENOMIC DNA]</scope>
    <source>
        <strain evidence="1 2">H-5</strain>
    </source>
</reference>
<sequence>MPVIKQFGGLDNVNAPTEYGLERLAVAKNVDITAAGKLVRRRGRQRLHAMVIDAAVDCDNGTMLMQSGRDLYRLSKSLNPTLIRGSLQPSGLLSATKVNHQVFWSNGVDTGVLNDNGSAEPLGIRVPALPAASAVFGHMPPGRYQYTMTYQRADGTESGAPVAGLLDIQDGGILVESPANAPSDAVFQNLYLTNANGTTLYLACTVNVGMAMEYKGDTLDLVTPLRTQFCGPPPAFSTACHFRGRMYYAFGNVLWASMPHNYQLVDYTNGYIQLPESITLLAVVDNGIYIATETETGFCSGDDIEAFTYAQVLDYGAIPGTARQVDAASVSDEASGKAALWASLRGAVAGFSGGIAKNLTDRVYAYPAAKAGCAVLREQGGQRHFLASLQDTSQPYNARQIPMLVNVALPPLEVVGSA</sequence>
<evidence type="ECO:0000313" key="1">
    <source>
        <dbReference type="EMBL" id="ROH88006.1"/>
    </source>
</evidence>
<comment type="caution">
    <text evidence="1">The sequence shown here is derived from an EMBL/GenBank/DDBJ whole genome shotgun (WGS) entry which is preliminary data.</text>
</comment>
<proteinExistence type="predicted"/>
<dbReference type="RefSeq" id="WP_123236000.1">
    <property type="nucleotide sequence ID" value="NZ_RJVP01000001.1"/>
</dbReference>
<protein>
    <submittedName>
        <fullName evidence="1">Uncharacterized protein</fullName>
    </submittedName>
</protein>
<dbReference type="Proteomes" id="UP000275137">
    <property type="component" value="Unassembled WGS sequence"/>
</dbReference>
<keyword evidence="2" id="KW-1185">Reference proteome</keyword>
<organism evidence="1 2">
    <name type="scientific">Pseudomethylobacillus aquaticus</name>
    <dbReference type="NCBI Taxonomy" id="2676064"/>
    <lineage>
        <taxon>Bacteria</taxon>
        <taxon>Pseudomonadati</taxon>
        <taxon>Pseudomonadota</taxon>
        <taxon>Betaproteobacteria</taxon>
        <taxon>Nitrosomonadales</taxon>
        <taxon>Methylophilaceae</taxon>
        <taxon>Pseudomethylobacillus</taxon>
    </lineage>
</organism>
<gene>
    <name evidence="1" type="ORF">ED236_00490</name>
</gene>
<accession>A0A3N0V5D8</accession>
<evidence type="ECO:0000313" key="2">
    <source>
        <dbReference type="Proteomes" id="UP000275137"/>
    </source>
</evidence>